<name>A0A8S1EPY0_9PELO</name>
<evidence type="ECO:0000256" key="3">
    <source>
        <dbReference type="ARBA" id="ARBA00023242"/>
    </source>
</evidence>
<dbReference type="Proteomes" id="UP000494206">
    <property type="component" value="Unassembled WGS sequence"/>
</dbReference>
<evidence type="ECO:0000256" key="1">
    <source>
        <dbReference type="ARBA" id="ARBA00004123"/>
    </source>
</evidence>
<evidence type="ECO:0000259" key="5">
    <source>
        <dbReference type="PROSITE" id="PS51194"/>
    </source>
</evidence>
<comment type="subcellular location">
    <subcellularLocation>
        <location evidence="1">Nucleus</location>
    </subcellularLocation>
</comment>
<evidence type="ECO:0000259" key="4">
    <source>
        <dbReference type="PROSITE" id="PS51192"/>
    </source>
</evidence>
<dbReference type="GO" id="GO:0016887">
    <property type="term" value="F:ATP hydrolysis activity"/>
    <property type="evidence" value="ECO:0007669"/>
    <property type="project" value="TreeGrafter"/>
</dbReference>
<organism evidence="6 7">
    <name type="scientific">Caenorhabditis bovis</name>
    <dbReference type="NCBI Taxonomy" id="2654633"/>
    <lineage>
        <taxon>Eukaryota</taxon>
        <taxon>Metazoa</taxon>
        <taxon>Ecdysozoa</taxon>
        <taxon>Nematoda</taxon>
        <taxon>Chromadorea</taxon>
        <taxon>Rhabditida</taxon>
        <taxon>Rhabditina</taxon>
        <taxon>Rhabditomorpha</taxon>
        <taxon>Rhabditoidea</taxon>
        <taxon>Rhabditidae</taxon>
        <taxon>Peloderinae</taxon>
        <taxon>Caenorhabditis</taxon>
    </lineage>
</organism>
<dbReference type="Gene3D" id="3.40.50.10810">
    <property type="entry name" value="Tandem AAA-ATPase domain"/>
    <property type="match status" value="1"/>
</dbReference>
<dbReference type="GO" id="GO:0034728">
    <property type="term" value="P:nucleosome organization"/>
    <property type="evidence" value="ECO:0007669"/>
    <property type="project" value="TreeGrafter"/>
</dbReference>
<dbReference type="OrthoDB" id="5857104at2759"/>
<dbReference type="CDD" id="cd18793">
    <property type="entry name" value="SF2_C_SNF"/>
    <property type="match status" value="1"/>
</dbReference>
<dbReference type="PROSITE" id="PS51192">
    <property type="entry name" value="HELICASE_ATP_BIND_1"/>
    <property type="match status" value="1"/>
</dbReference>
<dbReference type="GO" id="GO:0003682">
    <property type="term" value="F:chromatin binding"/>
    <property type="evidence" value="ECO:0007669"/>
    <property type="project" value="TreeGrafter"/>
</dbReference>
<dbReference type="GO" id="GO:0000785">
    <property type="term" value="C:chromatin"/>
    <property type="evidence" value="ECO:0007669"/>
    <property type="project" value="TreeGrafter"/>
</dbReference>
<dbReference type="Pfam" id="PF00271">
    <property type="entry name" value="Helicase_C"/>
    <property type="match status" value="1"/>
</dbReference>
<dbReference type="Pfam" id="PF00176">
    <property type="entry name" value="SNF2-rel_dom"/>
    <property type="match status" value="1"/>
</dbReference>
<dbReference type="PANTHER" id="PTHR45623">
    <property type="entry name" value="CHROMODOMAIN-HELICASE-DNA-BINDING PROTEIN 3-RELATED-RELATED"/>
    <property type="match status" value="1"/>
</dbReference>
<feature type="domain" description="Helicase C-terminal" evidence="5">
    <location>
        <begin position="421"/>
        <end position="590"/>
    </location>
</feature>
<dbReference type="PROSITE" id="PS51194">
    <property type="entry name" value="HELICASE_CTER"/>
    <property type="match status" value="1"/>
</dbReference>
<dbReference type="InterPro" id="IPR014001">
    <property type="entry name" value="Helicase_ATP-bd"/>
</dbReference>
<dbReference type="EMBL" id="CADEPM010000004">
    <property type="protein sequence ID" value="CAB3404069.1"/>
    <property type="molecule type" value="Genomic_DNA"/>
</dbReference>
<keyword evidence="2" id="KW-0378">Hydrolase</keyword>
<dbReference type="InterPro" id="IPR027417">
    <property type="entry name" value="P-loop_NTPase"/>
</dbReference>
<reference evidence="6 7" key="1">
    <citation type="submission" date="2020-04" db="EMBL/GenBank/DDBJ databases">
        <authorList>
            <person name="Laetsch R D."/>
            <person name="Stevens L."/>
            <person name="Kumar S."/>
            <person name="Blaxter L. M."/>
        </authorList>
    </citation>
    <scope>NUCLEOTIDE SEQUENCE [LARGE SCALE GENOMIC DNA]</scope>
</reference>
<keyword evidence="7" id="KW-1185">Reference proteome</keyword>
<gene>
    <name evidence="6" type="ORF">CBOVIS_LOCUS6463</name>
</gene>
<accession>A0A8S1EPY0</accession>
<dbReference type="PANTHER" id="PTHR45623:SF49">
    <property type="entry name" value="SWI_SNF-RELATED MATRIX-ASSOCIATED ACTIN-DEPENDENT REGULATOR OF CHROMATIN SUBFAMILY A MEMBER 5"/>
    <property type="match status" value="1"/>
</dbReference>
<dbReference type="SUPFAM" id="SSF52540">
    <property type="entry name" value="P-loop containing nucleoside triphosphate hydrolases"/>
    <property type="match status" value="2"/>
</dbReference>
<dbReference type="InterPro" id="IPR038718">
    <property type="entry name" value="SNF2-like_sf"/>
</dbReference>
<dbReference type="GO" id="GO:0140658">
    <property type="term" value="F:ATP-dependent chromatin remodeler activity"/>
    <property type="evidence" value="ECO:0007669"/>
    <property type="project" value="TreeGrafter"/>
</dbReference>
<dbReference type="InterPro" id="IPR000330">
    <property type="entry name" value="SNF2_N"/>
</dbReference>
<feature type="domain" description="Helicase ATP-binding" evidence="4">
    <location>
        <begin position="126"/>
        <end position="291"/>
    </location>
</feature>
<dbReference type="SMART" id="SM00490">
    <property type="entry name" value="HELICc"/>
    <property type="match status" value="1"/>
</dbReference>
<evidence type="ECO:0000256" key="2">
    <source>
        <dbReference type="ARBA" id="ARBA00022801"/>
    </source>
</evidence>
<dbReference type="SMART" id="SM00487">
    <property type="entry name" value="DEXDc"/>
    <property type="match status" value="1"/>
</dbReference>
<protein>
    <submittedName>
        <fullName evidence="6">Uncharacterized protein</fullName>
    </submittedName>
</protein>
<dbReference type="InterPro" id="IPR049730">
    <property type="entry name" value="SNF2/RAD54-like_C"/>
</dbReference>
<dbReference type="GO" id="GO:0003677">
    <property type="term" value="F:DNA binding"/>
    <property type="evidence" value="ECO:0007669"/>
    <property type="project" value="TreeGrafter"/>
</dbReference>
<dbReference type="InterPro" id="IPR001650">
    <property type="entry name" value="Helicase_C-like"/>
</dbReference>
<comment type="caution">
    <text evidence="6">The sequence shown here is derived from an EMBL/GenBank/DDBJ whole genome shotgun (WGS) entry which is preliminary data.</text>
</comment>
<sequence length="686" mass="78597">MRIKSKIPPNLSAKAKALTSVPRNLDVPTDIETIHIPGSNTYEKLNNLLKTMNEEDVSFTRAQLEALHEGESECDKRVRYSRVKASGGFEVFQPNSKCSVVYTKTPPFIQNCTMRDYQIDGLNWLIRAQKNGRNVCLGDEMGLGKTIQTIALLAFNQKVLKCKKKFLIVVPLSTLHNWKSEFEKFAPSVNVAVFHCLKAHRKQLIDDIIKPAKFDVGLATYESAIIFKAHLQRIDWEYVVIDEAQRIKCPDRTLFRELSVLITRHRLLLTGTPFQNDSSELWSILAFLQPAIFCNLMEFFEYFSSENLRKMSERVELLQNIIQPFLLRRVKHEVEKSIPPKREYRLYVGLSELQQQFYKAFINKSVATNEQGEVKLSHVSHTLMRLRQTANHPFIFPEAEPSGPPYVTDERIVTSSGKMILLDQMLKKFKAEGSRVLIFSQFVSVLNILEDYCDYRKYPICRIDGSRVGNDRQKNIMQFNKVNSKKFVFLMTTRAGGIGINLASADVVILYDSDFNPQMDLQAIARSHRIGQTKEVRVFRLISKGTVDEYLHEIADLKAELGSKIIVDGNEKVDSKLKIEKMKKILMDSHRKVQTGLETLGIINFDKLLNECDKTAMEEVKKKEKIVANGGAIFTKNFADYRLNPNKDVDGEILKNCKEEVEKEIENFAAGDSEPVQPKKRKILSR</sequence>
<dbReference type="GO" id="GO:0005524">
    <property type="term" value="F:ATP binding"/>
    <property type="evidence" value="ECO:0007669"/>
    <property type="project" value="InterPro"/>
</dbReference>
<evidence type="ECO:0000313" key="7">
    <source>
        <dbReference type="Proteomes" id="UP000494206"/>
    </source>
</evidence>
<proteinExistence type="predicted"/>
<dbReference type="Gene3D" id="3.40.50.300">
    <property type="entry name" value="P-loop containing nucleotide triphosphate hydrolases"/>
    <property type="match status" value="1"/>
</dbReference>
<keyword evidence="3" id="KW-0539">Nucleus</keyword>
<dbReference type="GO" id="GO:0005634">
    <property type="term" value="C:nucleus"/>
    <property type="evidence" value="ECO:0007669"/>
    <property type="project" value="UniProtKB-SubCell"/>
</dbReference>
<evidence type="ECO:0000313" key="6">
    <source>
        <dbReference type="EMBL" id="CAB3404069.1"/>
    </source>
</evidence>
<dbReference type="GO" id="GO:0042393">
    <property type="term" value="F:histone binding"/>
    <property type="evidence" value="ECO:0007669"/>
    <property type="project" value="TreeGrafter"/>
</dbReference>
<dbReference type="AlphaFoldDB" id="A0A8S1EPY0"/>